<dbReference type="STRING" id="1070319.CAGGBEG34_830003"/>
<dbReference type="PANTHER" id="PTHR24221">
    <property type="entry name" value="ATP-BINDING CASSETTE SUB-FAMILY B"/>
    <property type="match status" value="1"/>
</dbReference>
<accession>G2JC21</accession>
<evidence type="ECO:0000313" key="7">
    <source>
        <dbReference type="Proteomes" id="UP000054051"/>
    </source>
</evidence>
<dbReference type="GO" id="GO:0034040">
    <property type="term" value="F:ATPase-coupled lipid transmembrane transporter activity"/>
    <property type="evidence" value="ECO:0007669"/>
    <property type="project" value="TreeGrafter"/>
</dbReference>
<dbReference type="InterPro" id="IPR017871">
    <property type="entry name" value="ABC_transporter-like_CS"/>
</dbReference>
<organism evidence="6 7">
    <name type="scientific">Candidatus Glomeribacter gigasporarum BEG34</name>
    <dbReference type="NCBI Taxonomy" id="1070319"/>
    <lineage>
        <taxon>Bacteria</taxon>
        <taxon>Pseudomonadati</taxon>
        <taxon>Pseudomonadota</taxon>
        <taxon>Betaproteobacteria</taxon>
        <taxon>Burkholderiales</taxon>
        <taxon>Burkholderiaceae</taxon>
        <taxon>Candidatus Glomeribacter</taxon>
    </lineage>
</organism>
<keyword evidence="3" id="KW-0547">Nucleotide-binding</keyword>
<evidence type="ECO:0000259" key="5">
    <source>
        <dbReference type="PROSITE" id="PS50893"/>
    </source>
</evidence>
<reference evidence="6 7" key="1">
    <citation type="submission" date="2011-08" db="EMBL/GenBank/DDBJ databases">
        <title>The genome of the obligate endobacterium of an arbuscular mycorrhizal fungus reveals an interphylum network of nutritional interactions.</title>
        <authorList>
            <person name="Ghignone S."/>
            <person name="Salvioli A."/>
            <person name="Anca I."/>
            <person name="Lumini E."/>
            <person name="Ortu G."/>
            <person name="Petiti L."/>
            <person name="Cruveiller S."/>
            <person name="Bianciotto V."/>
            <person name="Piffanelli P."/>
            <person name="Lanfranco L."/>
            <person name="Bonfante P."/>
        </authorList>
    </citation>
    <scope>NUCLEOTIDE SEQUENCE [LARGE SCALE GENOMIC DNA]</scope>
    <source>
        <strain evidence="6 7">BEG34</strain>
    </source>
</reference>
<dbReference type="PANTHER" id="PTHR24221:SF654">
    <property type="entry name" value="ATP-BINDING CASSETTE SUB-FAMILY B MEMBER 6"/>
    <property type="match status" value="1"/>
</dbReference>
<dbReference type="InterPro" id="IPR027417">
    <property type="entry name" value="P-loop_NTPase"/>
</dbReference>
<proteinExistence type="predicted"/>
<dbReference type="CDD" id="cd03228">
    <property type="entry name" value="ABCC_MRP_Like"/>
    <property type="match status" value="1"/>
</dbReference>
<evidence type="ECO:0000256" key="4">
    <source>
        <dbReference type="ARBA" id="ARBA00022840"/>
    </source>
</evidence>
<evidence type="ECO:0000256" key="3">
    <source>
        <dbReference type="ARBA" id="ARBA00022741"/>
    </source>
</evidence>
<dbReference type="Proteomes" id="UP000054051">
    <property type="component" value="Unassembled WGS sequence"/>
</dbReference>
<sequence>MSLLSSFVLIIPFCVIVNGYTKQIVGISDLTMFITSVLQLRVGLAAIIYSYGDMLGASYAIQPYRQLVDHPGAHPADYPSLPAHSPIRLRLNQLHFQYRDANTAALNKINLSIQVGETIAVVGENGSGKSTLIKLICGFYPPTAGSIQWNVSGRKPRIVGVFQDFARLPLNTLDNMVSEEGTRTKETLHLIGLDFLQSMLDKPLTVEIEGGIALSGGQWQRLAIARAMMHAEEADLLVFDEPTSSLDPEAEGKLMQVIMALTAHRSALIVSHRLALARFANRIIVMDAGRIIEEGAHETLMKQEGKYYQMFRSQADLYL</sequence>
<comment type="caution">
    <text evidence="6">The sequence shown here is derived from an EMBL/GenBank/DDBJ whole genome shotgun (WGS) entry which is preliminary data.</text>
</comment>
<dbReference type="OrthoDB" id="9806127at2"/>
<keyword evidence="1" id="KW-1003">Cell membrane</keyword>
<keyword evidence="2" id="KW-0472">Membrane</keyword>
<dbReference type="eggNOG" id="COG1132">
    <property type="taxonomic scope" value="Bacteria"/>
</dbReference>
<keyword evidence="4 6" id="KW-0067">ATP-binding</keyword>
<evidence type="ECO:0000313" key="6">
    <source>
        <dbReference type="EMBL" id="CCD30327.1"/>
    </source>
</evidence>
<dbReference type="InterPro" id="IPR039421">
    <property type="entry name" value="Type_1_exporter"/>
</dbReference>
<dbReference type="PROSITE" id="PS50893">
    <property type="entry name" value="ABC_TRANSPORTER_2"/>
    <property type="match status" value="1"/>
</dbReference>
<name>G2JC21_9BURK</name>
<gene>
    <name evidence="6" type="ORF">CAGGBEG34_830003</name>
</gene>
<dbReference type="SMART" id="SM00382">
    <property type="entry name" value="AAA"/>
    <property type="match status" value="1"/>
</dbReference>
<dbReference type="PROSITE" id="PS00211">
    <property type="entry name" value="ABC_TRANSPORTER_1"/>
    <property type="match status" value="1"/>
</dbReference>
<dbReference type="Gene3D" id="3.40.50.300">
    <property type="entry name" value="P-loop containing nucleotide triphosphate hydrolases"/>
    <property type="match status" value="1"/>
</dbReference>
<keyword evidence="2" id="KW-0997">Cell inner membrane</keyword>
<protein>
    <submittedName>
        <fullName evidence="6">Putative Abc transporter, atp-binding protein,hlyb family</fullName>
    </submittedName>
</protein>
<dbReference type="Pfam" id="PF00005">
    <property type="entry name" value="ABC_tran"/>
    <property type="match status" value="1"/>
</dbReference>
<dbReference type="GO" id="GO:0005524">
    <property type="term" value="F:ATP binding"/>
    <property type="evidence" value="ECO:0007669"/>
    <property type="project" value="UniProtKB-KW"/>
</dbReference>
<dbReference type="EMBL" id="CAFB01000106">
    <property type="protein sequence ID" value="CCD30327.1"/>
    <property type="molecule type" value="Genomic_DNA"/>
</dbReference>
<dbReference type="InterPro" id="IPR003593">
    <property type="entry name" value="AAA+_ATPase"/>
</dbReference>
<evidence type="ECO:0000256" key="2">
    <source>
        <dbReference type="ARBA" id="ARBA00022519"/>
    </source>
</evidence>
<dbReference type="AlphaFoldDB" id="G2JC21"/>
<dbReference type="InterPro" id="IPR003439">
    <property type="entry name" value="ABC_transporter-like_ATP-bd"/>
</dbReference>
<dbReference type="SUPFAM" id="SSF52540">
    <property type="entry name" value="P-loop containing nucleoside triphosphate hydrolases"/>
    <property type="match status" value="1"/>
</dbReference>
<keyword evidence="7" id="KW-1185">Reference proteome</keyword>
<evidence type="ECO:0000256" key="1">
    <source>
        <dbReference type="ARBA" id="ARBA00022475"/>
    </source>
</evidence>
<feature type="domain" description="ABC transporter" evidence="5">
    <location>
        <begin position="89"/>
        <end position="313"/>
    </location>
</feature>
<dbReference type="GO" id="GO:0016887">
    <property type="term" value="F:ATP hydrolysis activity"/>
    <property type="evidence" value="ECO:0007669"/>
    <property type="project" value="InterPro"/>
</dbReference>